<dbReference type="EC" id="2.7.7.38" evidence="4"/>
<keyword evidence="1 4" id="KW-0808">Transferase</keyword>
<dbReference type="SUPFAM" id="SSF53448">
    <property type="entry name" value="Nucleotide-diphospho-sugar transferases"/>
    <property type="match status" value="1"/>
</dbReference>
<dbReference type="CDD" id="cd02517">
    <property type="entry name" value="CMP-KDO-Synthetase"/>
    <property type="match status" value="1"/>
</dbReference>
<evidence type="ECO:0000313" key="4">
    <source>
        <dbReference type="EMBL" id="MBY5957719.1"/>
    </source>
</evidence>
<gene>
    <name evidence="4" type="primary">kdsB</name>
    <name evidence="4" type="ORF">KUV50_06235</name>
</gene>
<evidence type="ECO:0000256" key="2">
    <source>
        <dbReference type="ARBA" id="ARBA00022695"/>
    </source>
</evidence>
<organism evidence="4 5">
    <name type="scientific">Membranihabitans marinus</name>
    <dbReference type="NCBI Taxonomy" id="1227546"/>
    <lineage>
        <taxon>Bacteria</taxon>
        <taxon>Pseudomonadati</taxon>
        <taxon>Bacteroidota</taxon>
        <taxon>Saprospiria</taxon>
        <taxon>Saprospirales</taxon>
        <taxon>Saprospiraceae</taxon>
        <taxon>Membranihabitans</taxon>
    </lineage>
</organism>
<sequence length="246" mass="28367">MSELKIIAAIPARYQSTRLPGKLMADLGGMPVIRRTLENVKNMELFDEVVVVTDSDEIESVVEDLGTVMRSQKEHACGTDRIAEFATQFDADIIFNVQGDEPFLGKDDIERMIRKFYSDQSQNIDVMSLRHPIKEKMDRNNPNYVKVVSDLDNYAMYFSRSNIPFRRKDTDTDTYRHIGIYAFRKDALVQFANQPLSPLESMEMIEALRILEMGMKIKLLDAQQVTIGIDTREDLNWANQFIDKNQ</sequence>
<dbReference type="RefSeq" id="WP_222579242.1">
    <property type="nucleotide sequence ID" value="NZ_JAHVHU010000006.1"/>
</dbReference>
<dbReference type="EMBL" id="JAHVHU010000006">
    <property type="protein sequence ID" value="MBY5957719.1"/>
    <property type="molecule type" value="Genomic_DNA"/>
</dbReference>
<evidence type="ECO:0000313" key="5">
    <source>
        <dbReference type="Proteomes" id="UP000753961"/>
    </source>
</evidence>
<proteinExistence type="predicted"/>
<dbReference type="NCBIfam" id="TIGR00466">
    <property type="entry name" value="kdsB"/>
    <property type="match status" value="1"/>
</dbReference>
<dbReference type="InterPro" id="IPR029044">
    <property type="entry name" value="Nucleotide-diphossugar_trans"/>
</dbReference>
<protein>
    <submittedName>
        <fullName evidence="4">3-deoxy-manno-octulosonate cytidylyltransferase</fullName>
        <ecNumber evidence="4">2.7.7.38</ecNumber>
    </submittedName>
</protein>
<name>A0A953LCF5_9BACT</name>
<dbReference type="PANTHER" id="PTHR42866:SF2">
    <property type="entry name" value="3-DEOXY-MANNO-OCTULOSONATE CYTIDYLYLTRANSFERASE, MITOCHONDRIAL"/>
    <property type="match status" value="1"/>
</dbReference>
<dbReference type="InterPro" id="IPR004528">
    <property type="entry name" value="KdsB"/>
</dbReference>
<dbReference type="Pfam" id="PF02348">
    <property type="entry name" value="CTP_transf_3"/>
    <property type="match status" value="1"/>
</dbReference>
<dbReference type="Proteomes" id="UP000753961">
    <property type="component" value="Unassembled WGS sequence"/>
</dbReference>
<evidence type="ECO:0000256" key="3">
    <source>
        <dbReference type="ARBA" id="ARBA00022985"/>
    </source>
</evidence>
<dbReference type="InterPro" id="IPR003329">
    <property type="entry name" value="Cytidylyl_trans"/>
</dbReference>
<dbReference type="Gene3D" id="3.90.550.10">
    <property type="entry name" value="Spore Coat Polysaccharide Biosynthesis Protein SpsA, Chain A"/>
    <property type="match status" value="1"/>
</dbReference>
<dbReference type="NCBIfam" id="NF003952">
    <property type="entry name" value="PRK05450.1-5"/>
    <property type="match status" value="1"/>
</dbReference>
<keyword evidence="2 4" id="KW-0548">Nucleotidyltransferase</keyword>
<keyword evidence="3" id="KW-0448">Lipopolysaccharide biosynthesis</keyword>
<dbReference type="NCBIfam" id="NF009905">
    <property type="entry name" value="PRK13368.1"/>
    <property type="match status" value="1"/>
</dbReference>
<reference evidence="4" key="1">
    <citation type="submission" date="2021-06" db="EMBL/GenBank/DDBJ databases">
        <title>44 bacteria genomes isolated from Dapeng, Shenzhen.</title>
        <authorList>
            <person name="Zheng W."/>
            <person name="Yu S."/>
            <person name="Huang Y."/>
        </authorList>
    </citation>
    <scope>NUCLEOTIDE SEQUENCE</scope>
    <source>
        <strain evidence="4">DP5N28-2</strain>
    </source>
</reference>
<accession>A0A953LCF5</accession>
<dbReference type="GO" id="GO:0009103">
    <property type="term" value="P:lipopolysaccharide biosynthetic process"/>
    <property type="evidence" value="ECO:0007669"/>
    <property type="project" value="UniProtKB-KW"/>
</dbReference>
<dbReference type="PANTHER" id="PTHR42866">
    <property type="entry name" value="3-DEOXY-MANNO-OCTULOSONATE CYTIDYLYLTRANSFERASE"/>
    <property type="match status" value="1"/>
</dbReference>
<keyword evidence="5" id="KW-1185">Reference proteome</keyword>
<dbReference type="GO" id="GO:0008690">
    <property type="term" value="F:3-deoxy-manno-octulosonate cytidylyltransferase activity"/>
    <property type="evidence" value="ECO:0007669"/>
    <property type="project" value="UniProtKB-EC"/>
</dbReference>
<evidence type="ECO:0000256" key="1">
    <source>
        <dbReference type="ARBA" id="ARBA00022679"/>
    </source>
</evidence>
<dbReference type="AlphaFoldDB" id="A0A953LCF5"/>
<comment type="caution">
    <text evidence="4">The sequence shown here is derived from an EMBL/GenBank/DDBJ whole genome shotgun (WGS) entry which is preliminary data.</text>
</comment>
<dbReference type="GO" id="GO:0005829">
    <property type="term" value="C:cytosol"/>
    <property type="evidence" value="ECO:0007669"/>
    <property type="project" value="TreeGrafter"/>
</dbReference>